<keyword evidence="2" id="KW-0722">Serine protease inhibitor</keyword>
<dbReference type="InterPro" id="IPR000215">
    <property type="entry name" value="Serpin_fam"/>
</dbReference>
<organism evidence="5 6">
    <name type="scientific">Aromia moschata</name>
    <dbReference type="NCBI Taxonomy" id="1265417"/>
    <lineage>
        <taxon>Eukaryota</taxon>
        <taxon>Metazoa</taxon>
        <taxon>Ecdysozoa</taxon>
        <taxon>Arthropoda</taxon>
        <taxon>Hexapoda</taxon>
        <taxon>Insecta</taxon>
        <taxon>Pterygota</taxon>
        <taxon>Neoptera</taxon>
        <taxon>Endopterygota</taxon>
        <taxon>Coleoptera</taxon>
        <taxon>Polyphaga</taxon>
        <taxon>Cucujiformia</taxon>
        <taxon>Chrysomeloidea</taxon>
        <taxon>Cerambycidae</taxon>
        <taxon>Cerambycinae</taxon>
        <taxon>Callichromatini</taxon>
        <taxon>Aromia</taxon>
    </lineage>
</organism>
<accession>A0AAV8XJM1</accession>
<comment type="caution">
    <text evidence="5">The sequence shown here is derived from an EMBL/GenBank/DDBJ whole genome shotgun (WGS) entry which is preliminary data.</text>
</comment>
<dbReference type="GO" id="GO:0004867">
    <property type="term" value="F:serine-type endopeptidase inhibitor activity"/>
    <property type="evidence" value="ECO:0007669"/>
    <property type="project" value="UniProtKB-KW"/>
</dbReference>
<dbReference type="Proteomes" id="UP001162162">
    <property type="component" value="Unassembled WGS sequence"/>
</dbReference>
<dbReference type="PANTHER" id="PTHR11461">
    <property type="entry name" value="SERINE PROTEASE INHIBITOR, SERPIN"/>
    <property type="match status" value="1"/>
</dbReference>
<evidence type="ECO:0000256" key="2">
    <source>
        <dbReference type="ARBA" id="ARBA00022900"/>
    </source>
</evidence>
<evidence type="ECO:0000313" key="6">
    <source>
        <dbReference type="Proteomes" id="UP001162162"/>
    </source>
</evidence>
<gene>
    <name evidence="5" type="ORF">NQ318_008023</name>
</gene>
<keyword evidence="6" id="KW-1185">Reference proteome</keyword>
<dbReference type="InterPro" id="IPR042185">
    <property type="entry name" value="Serpin_sf_2"/>
</dbReference>
<evidence type="ECO:0000256" key="3">
    <source>
        <dbReference type="RuleBase" id="RU000411"/>
    </source>
</evidence>
<dbReference type="InterPro" id="IPR036186">
    <property type="entry name" value="Serpin_sf"/>
</dbReference>
<dbReference type="GO" id="GO:0005615">
    <property type="term" value="C:extracellular space"/>
    <property type="evidence" value="ECO:0007669"/>
    <property type="project" value="InterPro"/>
</dbReference>
<dbReference type="InterPro" id="IPR042178">
    <property type="entry name" value="Serpin_sf_1"/>
</dbReference>
<keyword evidence="1" id="KW-0646">Protease inhibitor</keyword>
<name>A0AAV8XJM1_9CUCU</name>
<dbReference type="Gene3D" id="3.30.497.10">
    <property type="entry name" value="Antithrombin, subunit I, domain 2"/>
    <property type="match status" value="1"/>
</dbReference>
<proteinExistence type="inferred from homology"/>
<evidence type="ECO:0000259" key="4">
    <source>
        <dbReference type="SMART" id="SM00093"/>
    </source>
</evidence>
<dbReference type="PANTHER" id="PTHR11461:SF367">
    <property type="entry name" value="GH21475P-RELATED"/>
    <property type="match status" value="1"/>
</dbReference>
<dbReference type="SMART" id="SM00093">
    <property type="entry name" value="SERPIN"/>
    <property type="match status" value="1"/>
</dbReference>
<dbReference type="Pfam" id="PF00079">
    <property type="entry name" value="Serpin"/>
    <property type="match status" value="1"/>
</dbReference>
<dbReference type="InterPro" id="IPR023796">
    <property type="entry name" value="Serpin_dom"/>
</dbReference>
<feature type="domain" description="Serpin" evidence="4">
    <location>
        <begin position="39"/>
        <end position="300"/>
    </location>
</feature>
<dbReference type="AlphaFoldDB" id="A0AAV8XJM1"/>
<dbReference type="SUPFAM" id="SSF56574">
    <property type="entry name" value="Serpins"/>
    <property type="match status" value="1"/>
</dbReference>
<sequence>MSGIDIEQRCCYHGFVHGVTFFKALRPHEGSVRLKMNHAKGRRPPVGLGDSLNVAISPYTVWSLMTILNEGVMDNTARQLENALGIPMDKTPVRSSFQNLSNTLLSDYMSQEAKADSVNLESNMAIFINEKYPVRKSFQAVSDHKAANDINGYVSQATKNRLTALVGSAHICSSPACYISKASGKMSFNTTETRRETFYDEQSNKIGEVSMMFQAAPFPYSQLEDIGAQAIELPYGLDRKLSMIVILPYKGETLTCVWSRMSQKPFSYILRALQEAEETFGDDDVHIGIKDVFDPDRASL</sequence>
<comment type="similarity">
    <text evidence="3">Belongs to the serpin family.</text>
</comment>
<protein>
    <recommendedName>
        <fullName evidence="4">Serpin domain-containing protein</fullName>
    </recommendedName>
</protein>
<dbReference type="Gene3D" id="2.30.39.10">
    <property type="entry name" value="Alpha-1-antitrypsin, domain 1"/>
    <property type="match status" value="1"/>
</dbReference>
<evidence type="ECO:0000313" key="5">
    <source>
        <dbReference type="EMBL" id="KAJ8938873.1"/>
    </source>
</evidence>
<reference evidence="5" key="1">
    <citation type="journal article" date="2023" name="Insect Mol. Biol.">
        <title>Genome sequencing provides insights into the evolution of gene families encoding plant cell wall-degrading enzymes in longhorned beetles.</title>
        <authorList>
            <person name="Shin N.R."/>
            <person name="Okamura Y."/>
            <person name="Kirsch R."/>
            <person name="Pauchet Y."/>
        </authorList>
    </citation>
    <scope>NUCLEOTIDE SEQUENCE</scope>
    <source>
        <strain evidence="5">AMC_N1</strain>
    </source>
</reference>
<dbReference type="EMBL" id="JAPWTK010000526">
    <property type="protein sequence ID" value="KAJ8938873.1"/>
    <property type="molecule type" value="Genomic_DNA"/>
</dbReference>
<evidence type="ECO:0000256" key="1">
    <source>
        <dbReference type="ARBA" id="ARBA00022690"/>
    </source>
</evidence>